<dbReference type="InterPro" id="IPR017237">
    <property type="entry name" value="RLMG"/>
</dbReference>
<reference evidence="8 9" key="1">
    <citation type="journal article" date="2012" name="J. Bacteriol.">
        <title>Genome Sequence of Idiomarina xiamenensis Type Strain 10-D-4.</title>
        <authorList>
            <person name="Lai Q."/>
            <person name="Wang L."/>
            <person name="Wang W."/>
            <person name="Shao Z."/>
        </authorList>
    </citation>
    <scope>NUCLEOTIDE SEQUENCE [LARGE SCALE GENOMIC DNA]</scope>
    <source>
        <strain evidence="8 9">10-D-4</strain>
    </source>
</reference>
<dbReference type="PATRIC" id="fig|740709.3.peg.1955"/>
<dbReference type="EMBL" id="AMRG01000011">
    <property type="protein sequence ID" value="EKE82859.1"/>
    <property type="molecule type" value="Genomic_DNA"/>
</dbReference>
<keyword evidence="9" id="KW-1185">Reference proteome</keyword>
<dbReference type="CDD" id="cd02440">
    <property type="entry name" value="AdoMet_MTases"/>
    <property type="match status" value="1"/>
</dbReference>
<dbReference type="eggNOG" id="COG2813">
    <property type="taxonomic scope" value="Bacteria"/>
</dbReference>
<feature type="domain" description="RlmG N-terminal" evidence="7">
    <location>
        <begin position="6"/>
        <end position="175"/>
    </location>
</feature>
<dbReference type="STRING" id="740709.A10D4_09649"/>
<sequence>MSNTETALRTPFGDFQLRRIPYFNRSTLRAWDAADEWLINSVAESPSDKPLLIINDSFASLATVLHQFQPTVSGDSYLSQLAIQENARLNQLTDSADWQYPLPQRTQPQRVLMKLPQSQALLTAQLQQLNRCLAPASEVLVCARSQYFTPKVKQAFADYLGEPEVSLIKRKCRQLRLIKTREAVAHETIDSETQSQWRVPEHDLTMVNHAGVFAQQQLDIGARFMLQHLPQKSVQQVIDLGCGNGVLGLAYARQHPTAQVSWVDESYSAIASAKDSLLASGLQAEPKRYQFVLDNCLSKQANSSADLILCNPPFHQENAITDGVARQMFGDAKRVLRPGGELRIVANRHLGYHQHLKRLFGGYRNVAGNPKFAIISTTRKSL</sequence>
<evidence type="ECO:0000313" key="9">
    <source>
        <dbReference type="Proteomes" id="UP000014115"/>
    </source>
</evidence>
<gene>
    <name evidence="8" type="ORF">A10D4_09649</name>
</gene>
<evidence type="ECO:0000259" key="6">
    <source>
        <dbReference type="Pfam" id="PF05175"/>
    </source>
</evidence>
<dbReference type="InterPro" id="IPR046977">
    <property type="entry name" value="RsmC/RlmG"/>
</dbReference>
<dbReference type="SUPFAM" id="SSF53335">
    <property type="entry name" value="S-adenosyl-L-methionine-dependent methyltransferases"/>
    <property type="match status" value="1"/>
</dbReference>
<proteinExistence type="predicted"/>
<comment type="caution">
    <text evidence="8">The sequence shown here is derived from an EMBL/GenBank/DDBJ whole genome shotgun (WGS) entry which is preliminary data.</text>
</comment>
<dbReference type="PANTHER" id="PTHR47816:SF5">
    <property type="entry name" value="RIBOSOMAL RNA LARGE SUBUNIT METHYLTRANSFERASE G"/>
    <property type="match status" value="1"/>
</dbReference>
<dbReference type="InterPro" id="IPR007848">
    <property type="entry name" value="Small_mtfrase_dom"/>
</dbReference>
<dbReference type="Proteomes" id="UP000014115">
    <property type="component" value="Unassembled WGS sequence"/>
</dbReference>
<dbReference type="Pfam" id="PF05175">
    <property type="entry name" value="MTS"/>
    <property type="match status" value="1"/>
</dbReference>
<protein>
    <submittedName>
        <fullName evidence="8">Ribosomal RNA small subunit methyltransferase D</fullName>
    </submittedName>
</protein>
<dbReference type="PIRSF" id="PIRSF037565">
    <property type="entry name" value="RRNA_m2G_Mtase_RsmD_prd"/>
    <property type="match status" value="1"/>
</dbReference>
<dbReference type="Gene3D" id="3.40.50.150">
    <property type="entry name" value="Vaccinia Virus protein VP39"/>
    <property type="match status" value="2"/>
</dbReference>
<evidence type="ECO:0000259" key="7">
    <source>
        <dbReference type="Pfam" id="PF26049"/>
    </source>
</evidence>
<dbReference type="PROSITE" id="PS00092">
    <property type="entry name" value="N6_MTASE"/>
    <property type="match status" value="1"/>
</dbReference>
<evidence type="ECO:0000313" key="8">
    <source>
        <dbReference type="EMBL" id="EKE82859.1"/>
    </source>
</evidence>
<keyword evidence="4 8" id="KW-0808">Transferase</keyword>
<dbReference type="OrthoDB" id="29650at2"/>
<keyword evidence="1" id="KW-0963">Cytoplasm</keyword>
<dbReference type="InterPro" id="IPR029063">
    <property type="entry name" value="SAM-dependent_MTases_sf"/>
</dbReference>
<dbReference type="RefSeq" id="WP_008489222.1">
    <property type="nucleotide sequence ID" value="NZ_AMRG01000011.1"/>
</dbReference>
<dbReference type="PANTHER" id="PTHR47816">
    <property type="entry name" value="RIBOSOMAL RNA SMALL SUBUNIT METHYLTRANSFERASE C"/>
    <property type="match status" value="1"/>
</dbReference>
<keyword evidence="3 8" id="KW-0489">Methyltransferase</keyword>
<organism evidence="8 9">
    <name type="scientific">Idiomarina xiamenensis 10-D-4</name>
    <dbReference type="NCBI Taxonomy" id="740709"/>
    <lineage>
        <taxon>Bacteria</taxon>
        <taxon>Pseudomonadati</taxon>
        <taxon>Pseudomonadota</taxon>
        <taxon>Gammaproteobacteria</taxon>
        <taxon>Alteromonadales</taxon>
        <taxon>Idiomarinaceae</taxon>
        <taxon>Idiomarina</taxon>
    </lineage>
</organism>
<evidence type="ECO:0000256" key="2">
    <source>
        <dbReference type="ARBA" id="ARBA00022552"/>
    </source>
</evidence>
<evidence type="ECO:0000256" key="4">
    <source>
        <dbReference type="ARBA" id="ARBA00022679"/>
    </source>
</evidence>
<accession>K2KJT7</accession>
<dbReference type="Pfam" id="PF26049">
    <property type="entry name" value="RLMG_N"/>
    <property type="match status" value="1"/>
</dbReference>
<evidence type="ECO:0000256" key="3">
    <source>
        <dbReference type="ARBA" id="ARBA00022603"/>
    </source>
</evidence>
<dbReference type="GO" id="GO:0003676">
    <property type="term" value="F:nucleic acid binding"/>
    <property type="evidence" value="ECO:0007669"/>
    <property type="project" value="InterPro"/>
</dbReference>
<keyword evidence="2" id="KW-0698">rRNA processing</keyword>
<dbReference type="AlphaFoldDB" id="K2KJT7"/>
<dbReference type="GO" id="GO:0005737">
    <property type="term" value="C:cytoplasm"/>
    <property type="evidence" value="ECO:0007669"/>
    <property type="project" value="InterPro"/>
</dbReference>
<dbReference type="InterPro" id="IPR002052">
    <property type="entry name" value="DNA_methylase_N6_adenine_CS"/>
</dbReference>
<evidence type="ECO:0000256" key="1">
    <source>
        <dbReference type="ARBA" id="ARBA00022490"/>
    </source>
</evidence>
<name>K2KJT7_9GAMM</name>
<feature type="domain" description="Methyltransferase small" evidence="6">
    <location>
        <begin position="204"/>
        <end position="375"/>
    </location>
</feature>
<keyword evidence="5" id="KW-0949">S-adenosyl-L-methionine</keyword>
<dbReference type="GO" id="GO:0008990">
    <property type="term" value="F:rRNA (guanine-N2-)-methyltransferase activity"/>
    <property type="evidence" value="ECO:0007669"/>
    <property type="project" value="InterPro"/>
</dbReference>
<evidence type="ECO:0000256" key="5">
    <source>
        <dbReference type="ARBA" id="ARBA00022691"/>
    </source>
</evidence>
<dbReference type="InterPro" id="IPR058679">
    <property type="entry name" value="RlmG_N"/>
</dbReference>